<dbReference type="InterPro" id="IPR005467">
    <property type="entry name" value="His_kinase_dom"/>
</dbReference>
<dbReference type="PANTHER" id="PTHR45453">
    <property type="entry name" value="PHOSPHATE REGULON SENSOR PROTEIN PHOR"/>
    <property type="match status" value="1"/>
</dbReference>
<evidence type="ECO:0000256" key="6">
    <source>
        <dbReference type="ARBA" id="ARBA00022679"/>
    </source>
</evidence>
<dbReference type="CDD" id="cd00075">
    <property type="entry name" value="HATPase"/>
    <property type="match status" value="1"/>
</dbReference>
<dbReference type="GO" id="GO:0004721">
    <property type="term" value="F:phosphoprotein phosphatase activity"/>
    <property type="evidence" value="ECO:0007669"/>
    <property type="project" value="TreeGrafter"/>
</dbReference>
<dbReference type="SMART" id="SM00388">
    <property type="entry name" value="HisKA"/>
    <property type="match status" value="1"/>
</dbReference>
<dbReference type="SUPFAM" id="SSF47384">
    <property type="entry name" value="Homodimeric domain of signal transducing histidine kinase"/>
    <property type="match status" value="1"/>
</dbReference>
<evidence type="ECO:0000256" key="11">
    <source>
        <dbReference type="ARBA" id="ARBA00023136"/>
    </source>
</evidence>
<dbReference type="EMBL" id="JGZE01000026">
    <property type="protein sequence ID" value="KFI74309.1"/>
    <property type="molecule type" value="Genomic_DNA"/>
</dbReference>
<keyword evidence="4" id="KW-1003">Cell membrane</keyword>
<evidence type="ECO:0000256" key="13">
    <source>
        <dbReference type="SAM" id="MobiDB-lite"/>
    </source>
</evidence>
<accession>A0A087BTF9</accession>
<evidence type="ECO:0000256" key="4">
    <source>
        <dbReference type="ARBA" id="ARBA00022475"/>
    </source>
</evidence>
<evidence type="ECO:0000259" key="14">
    <source>
        <dbReference type="PROSITE" id="PS50109"/>
    </source>
</evidence>
<evidence type="ECO:0000256" key="1">
    <source>
        <dbReference type="ARBA" id="ARBA00000085"/>
    </source>
</evidence>
<comment type="subcellular location">
    <subcellularLocation>
        <location evidence="2">Cell membrane</location>
    </subcellularLocation>
</comment>
<dbReference type="Gene3D" id="1.10.287.130">
    <property type="match status" value="1"/>
</dbReference>
<dbReference type="AlphaFoldDB" id="A0A087BTF9"/>
<comment type="caution">
    <text evidence="15">The sequence shown here is derived from an EMBL/GenBank/DDBJ whole genome shotgun (WGS) entry which is preliminary data.</text>
</comment>
<name>A0A087BTF9_9BIFI</name>
<evidence type="ECO:0000313" key="16">
    <source>
        <dbReference type="Proteomes" id="UP000029082"/>
    </source>
</evidence>
<dbReference type="InterPro" id="IPR036097">
    <property type="entry name" value="HisK_dim/P_sf"/>
</dbReference>
<dbReference type="EC" id="2.7.13.3" evidence="3"/>
<reference evidence="15 16" key="1">
    <citation type="submission" date="2014-03" db="EMBL/GenBank/DDBJ databases">
        <title>Genomics of Bifidobacteria.</title>
        <authorList>
            <person name="Ventura M."/>
            <person name="Milani C."/>
            <person name="Lugli G.A."/>
        </authorList>
    </citation>
    <scope>NUCLEOTIDE SEQUENCE [LARGE SCALE GENOMIC DNA]</scope>
    <source>
        <strain evidence="15 16">DSM 21395</strain>
    </source>
</reference>
<dbReference type="GO" id="GO:0000155">
    <property type="term" value="F:phosphorelay sensor kinase activity"/>
    <property type="evidence" value="ECO:0007669"/>
    <property type="project" value="InterPro"/>
</dbReference>
<dbReference type="PRINTS" id="PR00344">
    <property type="entry name" value="BCTRLSENSOR"/>
</dbReference>
<dbReference type="GO" id="GO:0005524">
    <property type="term" value="F:ATP binding"/>
    <property type="evidence" value="ECO:0007669"/>
    <property type="project" value="UniProtKB-KW"/>
</dbReference>
<dbReference type="SMART" id="SM00387">
    <property type="entry name" value="HATPase_c"/>
    <property type="match status" value="1"/>
</dbReference>
<dbReference type="PROSITE" id="PS50109">
    <property type="entry name" value="HIS_KIN"/>
    <property type="match status" value="1"/>
</dbReference>
<keyword evidence="9" id="KW-0067">ATP-binding</keyword>
<dbReference type="InterPro" id="IPR050351">
    <property type="entry name" value="BphY/WalK/GraS-like"/>
</dbReference>
<dbReference type="InterPro" id="IPR036890">
    <property type="entry name" value="HATPase_C_sf"/>
</dbReference>
<sequence>MWWRYALSIGVFLAVVLTIAVRVGLVLGRRSAREHGGSPAARAGVLVGEGWSDDAERRLIALMPYAMLVLTGQGLVRYQSPDARDLGIVENDRLTDPGIEAVLRRVVADERVRELEIHVRQSSPRSVDGGGEGQDQDVDGEYLRVRAGAVGPNLYAVFLSDITEQRRFASMRRDFVTNVSHELKTPAGAISLLAETISDASDDATAVRYFAQRIIKESQRLTQLVHRLIDLQRVQDPQVVRNPEVLDVVALARDAIGMNLTLAQTGGVGLLLDLEGRRIADGDVVAHGPSVRADRTSLTTALKNLIENAIRYSPDRTAVTIDVRSRGERALIRVIDRGEGIPKEALGRIFERFYRVDEARSRATGGSGLGLAIAKHGVEECGGTLSVWSHEGLGSTFTVSLPLVAGDDRQGADAVGGGPATAIQEEGHRS</sequence>
<proteinExistence type="predicted"/>
<dbReference type="FunFam" id="1.10.287.130:FF:000008">
    <property type="entry name" value="Two-component sensor histidine kinase"/>
    <property type="match status" value="1"/>
</dbReference>
<dbReference type="Proteomes" id="UP000029082">
    <property type="component" value="Unassembled WGS sequence"/>
</dbReference>
<evidence type="ECO:0000256" key="7">
    <source>
        <dbReference type="ARBA" id="ARBA00022741"/>
    </source>
</evidence>
<keyword evidence="7" id="KW-0547">Nucleotide-binding</keyword>
<dbReference type="PANTHER" id="PTHR45453:SF1">
    <property type="entry name" value="PHOSPHATE REGULON SENSOR PROTEIN PHOR"/>
    <property type="match status" value="1"/>
</dbReference>
<dbReference type="InterPro" id="IPR003594">
    <property type="entry name" value="HATPase_dom"/>
</dbReference>
<feature type="region of interest" description="Disordered" evidence="13">
    <location>
        <begin position="410"/>
        <end position="430"/>
    </location>
</feature>
<evidence type="ECO:0000256" key="2">
    <source>
        <dbReference type="ARBA" id="ARBA00004236"/>
    </source>
</evidence>
<evidence type="ECO:0000256" key="8">
    <source>
        <dbReference type="ARBA" id="ARBA00022777"/>
    </source>
</evidence>
<evidence type="ECO:0000313" key="15">
    <source>
        <dbReference type="EMBL" id="KFI74309.1"/>
    </source>
</evidence>
<keyword evidence="8 15" id="KW-0418">Kinase</keyword>
<evidence type="ECO:0000256" key="9">
    <source>
        <dbReference type="ARBA" id="ARBA00022840"/>
    </source>
</evidence>
<dbReference type="SUPFAM" id="SSF55874">
    <property type="entry name" value="ATPase domain of HSP90 chaperone/DNA topoisomerase II/histidine kinase"/>
    <property type="match status" value="1"/>
</dbReference>
<dbReference type="GO" id="GO:0016036">
    <property type="term" value="P:cellular response to phosphate starvation"/>
    <property type="evidence" value="ECO:0007669"/>
    <property type="project" value="TreeGrafter"/>
</dbReference>
<dbReference type="FunFam" id="3.30.565.10:FF:000006">
    <property type="entry name" value="Sensor histidine kinase WalK"/>
    <property type="match status" value="1"/>
</dbReference>
<keyword evidence="5" id="KW-0597">Phosphoprotein</keyword>
<feature type="domain" description="Histidine kinase" evidence="14">
    <location>
        <begin position="178"/>
        <end position="405"/>
    </location>
</feature>
<dbReference type="InterPro" id="IPR003661">
    <property type="entry name" value="HisK_dim/P_dom"/>
</dbReference>
<dbReference type="CDD" id="cd00082">
    <property type="entry name" value="HisKA"/>
    <property type="match status" value="1"/>
</dbReference>
<dbReference type="GeneID" id="93093895"/>
<evidence type="ECO:0000256" key="3">
    <source>
        <dbReference type="ARBA" id="ARBA00012438"/>
    </source>
</evidence>
<comment type="catalytic activity">
    <reaction evidence="1">
        <text>ATP + protein L-histidine = ADP + protein N-phospho-L-histidine.</text>
        <dbReference type="EC" id="2.7.13.3"/>
    </reaction>
</comment>
<evidence type="ECO:0000256" key="5">
    <source>
        <dbReference type="ARBA" id="ARBA00022553"/>
    </source>
</evidence>
<dbReference type="RefSeq" id="WP_051918023.1">
    <property type="nucleotide sequence ID" value="NZ_JDUO01000002.1"/>
</dbReference>
<keyword evidence="11" id="KW-0472">Membrane</keyword>
<dbReference type="Pfam" id="PF00512">
    <property type="entry name" value="HisKA"/>
    <property type="match status" value="1"/>
</dbReference>
<keyword evidence="16" id="KW-1185">Reference proteome</keyword>
<dbReference type="Pfam" id="PF02518">
    <property type="entry name" value="HATPase_c"/>
    <property type="match status" value="1"/>
</dbReference>
<dbReference type="GO" id="GO:0005886">
    <property type="term" value="C:plasma membrane"/>
    <property type="evidence" value="ECO:0007669"/>
    <property type="project" value="UniProtKB-SubCell"/>
</dbReference>
<dbReference type="STRING" id="1437603.GCA_000771525_00645"/>
<protein>
    <recommendedName>
        <fullName evidence="12">Sensor-like histidine kinase SenX3</fullName>
        <ecNumber evidence="3">2.7.13.3</ecNumber>
    </recommendedName>
</protein>
<gene>
    <name evidence="15" type="ORF">BMON_1045</name>
</gene>
<dbReference type="InterPro" id="IPR004358">
    <property type="entry name" value="Sig_transdc_His_kin-like_C"/>
</dbReference>
<evidence type="ECO:0000256" key="12">
    <source>
        <dbReference type="ARBA" id="ARBA00039401"/>
    </source>
</evidence>
<dbReference type="OrthoDB" id="9813151at2"/>
<organism evidence="15 16">
    <name type="scientific">Bifidobacterium mongoliense DSM 21395</name>
    <dbReference type="NCBI Taxonomy" id="1437603"/>
    <lineage>
        <taxon>Bacteria</taxon>
        <taxon>Bacillati</taxon>
        <taxon>Actinomycetota</taxon>
        <taxon>Actinomycetes</taxon>
        <taxon>Bifidobacteriales</taxon>
        <taxon>Bifidobacteriaceae</taxon>
        <taxon>Bifidobacterium</taxon>
    </lineage>
</organism>
<evidence type="ECO:0000256" key="10">
    <source>
        <dbReference type="ARBA" id="ARBA00023012"/>
    </source>
</evidence>
<keyword evidence="6 15" id="KW-0808">Transferase</keyword>
<keyword evidence="10" id="KW-0902">Two-component regulatory system</keyword>
<dbReference type="eggNOG" id="COG5002">
    <property type="taxonomic scope" value="Bacteria"/>
</dbReference>
<dbReference type="Gene3D" id="3.30.565.10">
    <property type="entry name" value="Histidine kinase-like ATPase, C-terminal domain"/>
    <property type="match status" value="1"/>
</dbReference>